<feature type="region of interest" description="Disordered" evidence="1">
    <location>
        <begin position="61"/>
        <end position="80"/>
    </location>
</feature>
<evidence type="ECO:0000313" key="3">
    <source>
        <dbReference type="Proteomes" id="UP001165082"/>
    </source>
</evidence>
<dbReference type="AlphaFoldDB" id="A0A9W7AXK9"/>
<feature type="compositionally biased region" description="Low complexity" evidence="1">
    <location>
        <begin position="67"/>
        <end position="80"/>
    </location>
</feature>
<sequence length="162" mass="16791">MCLLAFPTLSSMDSFCGTVLELSYVPPSSSPKGGRTTPTQTVRRYPAIPVAVKDVVKCENVDPSPPAAAQASPTRGPSPVLDLPSSSLPSCPSLLFLVSGFGVGFGSCDGKCYIRTEVEGNGGCQRDRYLWCNCLGCGGLRDPEASHCKECGEGGGDEGGVP</sequence>
<dbReference type="Proteomes" id="UP001165082">
    <property type="component" value="Unassembled WGS sequence"/>
</dbReference>
<feature type="non-terminal residue" evidence="2">
    <location>
        <position position="162"/>
    </location>
</feature>
<accession>A0A9W7AXK9</accession>
<gene>
    <name evidence="2" type="ORF">TrRE_jg2308</name>
</gene>
<protein>
    <submittedName>
        <fullName evidence="2">Uncharacterized protein</fullName>
    </submittedName>
</protein>
<keyword evidence="3" id="KW-1185">Reference proteome</keyword>
<organism evidence="2 3">
    <name type="scientific">Triparma retinervis</name>
    <dbReference type="NCBI Taxonomy" id="2557542"/>
    <lineage>
        <taxon>Eukaryota</taxon>
        <taxon>Sar</taxon>
        <taxon>Stramenopiles</taxon>
        <taxon>Ochrophyta</taxon>
        <taxon>Bolidophyceae</taxon>
        <taxon>Parmales</taxon>
        <taxon>Triparmaceae</taxon>
        <taxon>Triparma</taxon>
    </lineage>
</organism>
<dbReference type="EMBL" id="BRXZ01001641">
    <property type="protein sequence ID" value="GMH75760.1"/>
    <property type="molecule type" value="Genomic_DNA"/>
</dbReference>
<proteinExistence type="predicted"/>
<name>A0A9W7AXK9_9STRA</name>
<evidence type="ECO:0000313" key="2">
    <source>
        <dbReference type="EMBL" id="GMH75760.1"/>
    </source>
</evidence>
<comment type="caution">
    <text evidence="2">The sequence shown here is derived from an EMBL/GenBank/DDBJ whole genome shotgun (WGS) entry which is preliminary data.</text>
</comment>
<reference evidence="2" key="1">
    <citation type="submission" date="2022-07" db="EMBL/GenBank/DDBJ databases">
        <title>Genome analysis of Parmales, a sister group of diatoms, reveals the evolutionary specialization of diatoms from phago-mixotrophs to photoautotrophs.</title>
        <authorList>
            <person name="Ban H."/>
            <person name="Sato S."/>
            <person name="Yoshikawa S."/>
            <person name="Kazumasa Y."/>
            <person name="Nakamura Y."/>
            <person name="Ichinomiya M."/>
            <person name="Saitoh K."/>
            <person name="Sato N."/>
            <person name="Blanc-Mathieu R."/>
            <person name="Endo H."/>
            <person name="Kuwata A."/>
            <person name="Ogata H."/>
        </authorList>
    </citation>
    <scope>NUCLEOTIDE SEQUENCE</scope>
</reference>
<evidence type="ECO:0000256" key="1">
    <source>
        <dbReference type="SAM" id="MobiDB-lite"/>
    </source>
</evidence>